<organism evidence="2 3">
    <name type="scientific">Gossypium barbadense</name>
    <name type="common">Sea Island cotton</name>
    <name type="synonym">Hibiscus barbadensis</name>
    <dbReference type="NCBI Taxonomy" id="3634"/>
    <lineage>
        <taxon>Eukaryota</taxon>
        <taxon>Viridiplantae</taxon>
        <taxon>Streptophyta</taxon>
        <taxon>Embryophyta</taxon>
        <taxon>Tracheophyta</taxon>
        <taxon>Spermatophyta</taxon>
        <taxon>Magnoliopsida</taxon>
        <taxon>eudicotyledons</taxon>
        <taxon>Gunneridae</taxon>
        <taxon>Pentapetalae</taxon>
        <taxon>rosids</taxon>
        <taxon>malvids</taxon>
        <taxon>Malvales</taxon>
        <taxon>Malvaceae</taxon>
        <taxon>Malvoideae</taxon>
        <taxon>Gossypium</taxon>
    </lineage>
</organism>
<sequence>MSYRFEFAFGSQSDGKSSLLEALLGFRFNVREIEMGTRRPLILQMVHYRSALEPRCRFQVLTETDHCYCVLVNALDGEAFPSEKDTNDSSSSNKVPLRVDTNSMKTKNKFSLLKEVLTNNCLVFDVNINDGSVGSSGFGSLLSMGHSSGKKDRLCMKGPGGCGEVEVAVSGVALSFLSLAAACSTASVTSLLVNRLATSKFQPFLHTQKVQQADPDSSIDVQIKKCTLTVLYTNIKILNDNFEFQFF</sequence>
<dbReference type="InterPro" id="IPR045063">
    <property type="entry name" value="Dynamin_N"/>
</dbReference>
<evidence type="ECO:0000259" key="1">
    <source>
        <dbReference type="Pfam" id="PF00350"/>
    </source>
</evidence>
<feature type="domain" description="Dynamin N-terminal" evidence="1">
    <location>
        <begin position="8"/>
        <end position="51"/>
    </location>
</feature>
<accession>A0A2P5YFS8</accession>
<dbReference type="Pfam" id="PF00350">
    <property type="entry name" value="Dynamin_N"/>
    <property type="match status" value="1"/>
</dbReference>
<evidence type="ECO:0000313" key="3">
    <source>
        <dbReference type="Proteomes" id="UP000239757"/>
    </source>
</evidence>
<dbReference type="Proteomes" id="UP000239757">
    <property type="component" value="Unassembled WGS sequence"/>
</dbReference>
<dbReference type="InterPro" id="IPR019141">
    <property type="entry name" value="DUF2045"/>
</dbReference>
<dbReference type="OrthoDB" id="1746539at2759"/>
<dbReference type="SUPFAM" id="SSF52540">
    <property type="entry name" value="P-loop containing nucleoside triphosphate hydrolases"/>
    <property type="match status" value="1"/>
</dbReference>
<name>A0A2P5YFS8_GOSBA</name>
<reference evidence="2 3" key="1">
    <citation type="submission" date="2015-01" db="EMBL/GenBank/DDBJ databases">
        <title>Genome of allotetraploid Gossypium barbadense reveals genomic plasticity and fiber elongation in cotton evolution.</title>
        <authorList>
            <person name="Chen X."/>
            <person name="Liu X."/>
            <person name="Zhao B."/>
            <person name="Zheng H."/>
            <person name="Hu Y."/>
            <person name="Lu G."/>
            <person name="Yang C."/>
            <person name="Chen J."/>
            <person name="Shan C."/>
            <person name="Zhang L."/>
            <person name="Zhou Y."/>
            <person name="Wang L."/>
            <person name="Guo W."/>
            <person name="Bai Y."/>
            <person name="Ruan J."/>
            <person name="Shangguan X."/>
            <person name="Mao Y."/>
            <person name="Jiang J."/>
            <person name="Zhu Y."/>
            <person name="Lei J."/>
            <person name="Kang H."/>
            <person name="Chen S."/>
            <person name="He X."/>
            <person name="Wang R."/>
            <person name="Wang Y."/>
            <person name="Chen J."/>
            <person name="Wang L."/>
            <person name="Yu S."/>
            <person name="Wang B."/>
            <person name="Wei J."/>
            <person name="Song S."/>
            <person name="Lu X."/>
            <person name="Gao Z."/>
            <person name="Gu W."/>
            <person name="Deng X."/>
            <person name="Ma D."/>
            <person name="Wang S."/>
            <person name="Liang W."/>
            <person name="Fang L."/>
            <person name="Cai C."/>
            <person name="Zhu X."/>
            <person name="Zhou B."/>
            <person name="Zhang Y."/>
            <person name="Chen Z."/>
            <person name="Xu S."/>
            <person name="Zhu R."/>
            <person name="Wang S."/>
            <person name="Zhang T."/>
            <person name="Zhao G."/>
        </authorList>
    </citation>
    <scope>NUCLEOTIDE SEQUENCE [LARGE SCALE GENOMIC DNA]</scope>
    <source>
        <strain evidence="3">cv. Xinhai21</strain>
        <tissue evidence="2">Leaf</tissue>
    </source>
</reference>
<dbReference type="Gene3D" id="3.40.50.300">
    <property type="entry name" value="P-loop containing nucleotide triphosphate hydrolases"/>
    <property type="match status" value="1"/>
</dbReference>
<dbReference type="AlphaFoldDB" id="A0A2P5YFS8"/>
<dbReference type="InterPro" id="IPR027417">
    <property type="entry name" value="P-loop_NTPase"/>
</dbReference>
<evidence type="ECO:0000313" key="2">
    <source>
        <dbReference type="EMBL" id="PPS14433.1"/>
    </source>
</evidence>
<proteinExistence type="predicted"/>
<dbReference type="EMBL" id="KZ663253">
    <property type="protein sequence ID" value="PPS14433.1"/>
    <property type="molecule type" value="Genomic_DNA"/>
</dbReference>
<gene>
    <name evidence="2" type="ORF">GOBAR_AA06137</name>
</gene>
<dbReference type="Pfam" id="PF09741">
    <property type="entry name" value="DUF2045"/>
    <property type="match status" value="1"/>
</dbReference>
<protein>
    <recommendedName>
        <fullName evidence="1">Dynamin N-terminal domain-containing protein</fullName>
    </recommendedName>
</protein>